<reference evidence="1" key="1">
    <citation type="submission" date="2021-08" db="EMBL/GenBank/DDBJ databases">
        <title>WGS assembly of Ceratopteris richardii.</title>
        <authorList>
            <person name="Marchant D.B."/>
            <person name="Chen G."/>
            <person name="Jenkins J."/>
            <person name="Shu S."/>
            <person name="Leebens-Mack J."/>
            <person name="Grimwood J."/>
            <person name="Schmutz J."/>
            <person name="Soltis P."/>
            <person name="Soltis D."/>
            <person name="Chen Z.-H."/>
        </authorList>
    </citation>
    <scope>NUCLEOTIDE SEQUENCE</scope>
    <source>
        <strain evidence="1">Whitten #5841</strain>
        <tissue evidence="1">Leaf</tissue>
    </source>
</reference>
<name>A0A8T2VQJ1_CERRI</name>
<gene>
    <name evidence="1" type="ORF">KP509_01G120200</name>
</gene>
<keyword evidence="2" id="KW-1185">Reference proteome</keyword>
<dbReference type="EMBL" id="CM035406">
    <property type="protein sequence ID" value="KAH7447763.1"/>
    <property type="molecule type" value="Genomic_DNA"/>
</dbReference>
<dbReference type="PANTHER" id="PTHR46100">
    <property type="entry name" value="IMP2'P"/>
    <property type="match status" value="1"/>
</dbReference>
<dbReference type="PANTHER" id="PTHR46100:SF4">
    <property type="entry name" value="USPA DOMAIN-CONTAINING PROTEIN"/>
    <property type="match status" value="1"/>
</dbReference>
<accession>A0A8T2VQJ1</accession>
<comment type="caution">
    <text evidence="1">The sequence shown here is derived from an EMBL/GenBank/DDBJ whole genome shotgun (WGS) entry which is preliminary data.</text>
</comment>
<evidence type="ECO:0000313" key="1">
    <source>
        <dbReference type="EMBL" id="KAH7447763.1"/>
    </source>
</evidence>
<proteinExistence type="predicted"/>
<dbReference type="AlphaFoldDB" id="A0A8T2VQJ1"/>
<dbReference type="Gene3D" id="3.40.50.620">
    <property type="entry name" value="HUPs"/>
    <property type="match status" value="1"/>
</dbReference>
<organism evidence="1 2">
    <name type="scientific">Ceratopteris richardii</name>
    <name type="common">Triangle waterfern</name>
    <dbReference type="NCBI Taxonomy" id="49495"/>
    <lineage>
        <taxon>Eukaryota</taxon>
        <taxon>Viridiplantae</taxon>
        <taxon>Streptophyta</taxon>
        <taxon>Embryophyta</taxon>
        <taxon>Tracheophyta</taxon>
        <taxon>Polypodiopsida</taxon>
        <taxon>Polypodiidae</taxon>
        <taxon>Polypodiales</taxon>
        <taxon>Pteridineae</taxon>
        <taxon>Pteridaceae</taxon>
        <taxon>Parkerioideae</taxon>
        <taxon>Ceratopteris</taxon>
    </lineage>
</organism>
<evidence type="ECO:0000313" key="2">
    <source>
        <dbReference type="Proteomes" id="UP000825935"/>
    </source>
</evidence>
<protein>
    <submittedName>
        <fullName evidence="1">Uncharacterized protein</fullName>
    </submittedName>
</protein>
<sequence length="133" mass="15039">MEMTDKEGRVGKGLAGREAKIRWPLLSLGDLGPTLIRDHYHNGNGRAQISRNYGSLLCHLPEFPYDGVLKKHGIRPDWSALCLLECVAHEKQVELFFKIYWGDAREKVCDVVVALPLDCIVLGNQGRNPYHRS</sequence>
<dbReference type="Proteomes" id="UP000825935">
    <property type="component" value="Chromosome 1"/>
</dbReference>
<dbReference type="OrthoDB" id="843225at2759"/>
<dbReference type="InterPro" id="IPR014729">
    <property type="entry name" value="Rossmann-like_a/b/a_fold"/>
</dbReference>